<evidence type="ECO:0000313" key="5">
    <source>
        <dbReference type="EMBL" id="GBC98805.1"/>
    </source>
</evidence>
<proteinExistence type="predicted"/>
<dbReference type="Pfam" id="PF13579">
    <property type="entry name" value="Glyco_trans_4_4"/>
    <property type="match status" value="1"/>
</dbReference>
<protein>
    <submittedName>
        <fullName evidence="5">D-inositol 3-phosphate glycosyltransferase</fullName>
        <ecNumber evidence="5">2.4.1.250</ecNumber>
    </submittedName>
</protein>
<dbReference type="GO" id="GO:0102710">
    <property type="term" value="F:D-inositol-3-phosphate glycosyltransferase activity"/>
    <property type="evidence" value="ECO:0007669"/>
    <property type="project" value="UniProtKB-EC"/>
</dbReference>
<dbReference type="InterPro" id="IPR001296">
    <property type="entry name" value="Glyco_trans_1"/>
</dbReference>
<keyword evidence="1 5" id="KW-0328">Glycosyltransferase</keyword>
<keyword evidence="2 5" id="KW-0808">Transferase</keyword>
<dbReference type="EC" id="2.4.1.250" evidence="5"/>
<organism evidence="5 6">
    <name type="scientific">Candidatus Fervidibacter japonicus</name>
    <dbReference type="NCBI Taxonomy" id="2035412"/>
    <lineage>
        <taxon>Bacteria</taxon>
        <taxon>Candidatus Fervidibacterota</taxon>
        <taxon>Candidatus Fervidibacter</taxon>
    </lineage>
</organism>
<dbReference type="SUPFAM" id="SSF88713">
    <property type="entry name" value="Glycoside hydrolase/deacetylase"/>
    <property type="match status" value="1"/>
</dbReference>
<dbReference type="Gene3D" id="3.40.50.2000">
    <property type="entry name" value="Glycogen Phosphorylase B"/>
    <property type="match status" value="2"/>
</dbReference>
<feature type="domain" description="Glycosyltransferase subfamily 4-like N-terminal" evidence="4">
    <location>
        <begin position="390"/>
        <end position="539"/>
    </location>
</feature>
<sequence>MPKVLVIFRDDDLCAWSDPTHEDRLLQLFNEHGVPVTLGVVPRVRGWRLDENRAVLRLLERAQADGHELALHGLEHDHHEFERLPIDELRRRLDEGQRLLRSWFGEPATTFIPPGNAWKPDLLRCLADNGVQVLSAGVPFVPVPTGGDDHSPVVVDAVTRFMFAPLIGLVRRLAEASSDHPVPLVIYFHSWELRRRVHWERLAMVLRAVTETPGVVAVTFTEATRRFPTVLKAWMAWRQDPSRVQQFNCLFRHRLFYNARMLHRYWRDWRSRGFPVPSLERWLVDAFEAALTGDLERLRALIAQPTRWFLGGAMSEAVANLLGWTPLVTVGCVKHFVRPEPPSKMEDAFQVLNRTSPMPSITAPVNPGKPVDVTNRFVLYLSFDRNIVSEHAAMTAKALARRGWKVVLAHSQGAVWNAIPQGVQQWHVGDGSRNWRSIWHEQREMAQLIARWHPPIVYARQHWQGLLPPSVAQRHGVPYIAEFNGLRHRGVLARYPRSLKGYLIRRLERWCVQWSTAVVVPSMSLARRIAQLAGDRAEIYNLTALAPHGTLRVPNHALPVFVIPNGIDPEIFRPIPQEDARRQLGLPTDGLYVAYTGSLHHWQGVDVLLHAFTRLVTRYPHCRLLIVGGQDEPNKDVYRQLAHALGILSHTTFVPFVPYEHSALYIAAADVCVAPYVASYCEHGGGSPLKLYAYLSCGRPVVLSDLGEFVDADVVRNNQAGLLVPPGDPEALAKALATLLSEPALRDEMGRRGREAILNGYTWDHNAQRIEQTLEWAMSLKGSS</sequence>
<dbReference type="PANTHER" id="PTHR12526">
    <property type="entry name" value="GLYCOSYLTRANSFERASE"/>
    <property type="match status" value="1"/>
</dbReference>
<accession>A0A2H5XCB0</accession>
<dbReference type="Gene3D" id="3.20.20.370">
    <property type="entry name" value="Glycoside hydrolase/deacetylase"/>
    <property type="match status" value="1"/>
</dbReference>
<dbReference type="InterPro" id="IPR011330">
    <property type="entry name" value="Glyco_hydro/deAcase_b/a-brl"/>
</dbReference>
<evidence type="ECO:0000256" key="2">
    <source>
        <dbReference type="ARBA" id="ARBA00022679"/>
    </source>
</evidence>
<dbReference type="SUPFAM" id="SSF53756">
    <property type="entry name" value="UDP-Glycosyltransferase/glycogen phosphorylase"/>
    <property type="match status" value="1"/>
</dbReference>
<dbReference type="PANTHER" id="PTHR12526:SF510">
    <property type="entry name" value="D-INOSITOL 3-PHOSPHATE GLYCOSYLTRANSFERASE"/>
    <property type="match status" value="1"/>
</dbReference>
<dbReference type="Proteomes" id="UP000236173">
    <property type="component" value="Unassembled WGS sequence"/>
</dbReference>
<name>A0A2H5XCB0_9BACT</name>
<evidence type="ECO:0000259" key="3">
    <source>
        <dbReference type="Pfam" id="PF00534"/>
    </source>
</evidence>
<reference evidence="6" key="1">
    <citation type="submission" date="2017-09" db="EMBL/GenBank/DDBJ databases">
        <title>Metaegenomics of thermophilic ammonia-oxidizing enrichment culture.</title>
        <authorList>
            <person name="Kato S."/>
            <person name="Suzuki K."/>
        </authorList>
    </citation>
    <scope>NUCLEOTIDE SEQUENCE [LARGE SCALE GENOMIC DNA]</scope>
</reference>
<dbReference type="InterPro" id="IPR028098">
    <property type="entry name" value="Glyco_trans_4-like_N"/>
</dbReference>
<dbReference type="Pfam" id="PF00534">
    <property type="entry name" value="Glycos_transf_1"/>
    <property type="match status" value="1"/>
</dbReference>
<comment type="caution">
    <text evidence="5">The sequence shown here is derived from an EMBL/GenBank/DDBJ whole genome shotgun (WGS) entry which is preliminary data.</text>
</comment>
<gene>
    <name evidence="5" type="primary">mshA_2</name>
    <name evidence="5" type="ORF">HRbin17_01320</name>
</gene>
<evidence type="ECO:0000259" key="4">
    <source>
        <dbReference type="Pfam" id="PF13579"/>
    </source>
</evidence>
<feature type="domain" description="Glycosyl transferase family 1" evidence="3">
    <location>
        <begin position="577"/>
        <end position="755"/>
    </location>
</feature>
<dbReference type="CDD" id="cd03794">
    <property type="entry name" value="GT4_WbuB-like"/>
    <property type="match status" value="1"/>
</dbReference>
<dbReference type="InterPro" id="IPR018763">
    <property type="entry name" value="DUF2334"/>
</dbReference>
<dbReference type="GO" id="GO:0005975">
    <property type="term" value="P:carbohydrate metabolic process"/>
    <property type="evidence" value="ECO:0007669"/>
    <property type="project" value="InterPro"/>
</dbReference>
<dbReference type="AlphaFoldDB" id="A0A2H5XCB0"/>
<dbReference type="Pfam" id="PF10096">
    <property type="entry name" value="DUF2334"/>
    <property type="match status" value="1"/>
</dbReference>
<evidence type="ECO:0000256" key="1">
    <source>
        <dbReference type="ARBA" id="ARBA00022676"/>
    </source>
</evidence>
<evidence type="ECO:0000313" key="6">
    <source>
        <dbReference type="Proteomes" id="UP000236173"/>
    </source>
</evidence>
<dbReference type="EMBL" id="BEHT01000016">
    <property type="protein sequence ID" value="GBC98805.1"/>
    <property type="molecule type" value="Genomic_DNA"/>
</dbReference>